<reference evidence="2" key="2">
    <citation type="submission" date="2023-06" db="EMBL/GenBank/DDBJ databases">
        <authorList>
            <consortium name="Lawrence Berkeley National Laboratory"/>
            <person name="Haridas S."/>
            <person name="Hensen N."/>
            <person name="Bonometti L."/>
            <person name="Westerberg I."/>
            <person name="Brannstrom I.O."/>
            <person name="Guillou S."/>
            <person name="Cros-Aarteil S."/>
            <person name="Calhoun S."/>
            <person name="Kuo A."/>
            <person name="Mondo S."/>
            <person name="Pangilinan J."/>
            <person name="Riley R."/>
            <person name="Labutti K."/>
            <person name="Andreopoulos B."/>
            <person name="Lipzen A."/>
            <person name="Chen C."/>
            <person name="Yanf M."/>
            <person name="Daum C."/>
            <person name="Ng V."/>
            <person name="Clum A."/>
            <person name="Steindorff A."/>
            <person name="Ohm R."/>
            <person name="Martin F."/>
            <person name="Silar P."/>
            <person name="Natvig D."/>
            <person name="Lalanne C."/>
            <person name="Gautier V."/>
            <person name="Ament-Velasquez S.L."/>
            <person name="Kruys A."/>
            <person name="Hutchinson M.I."/>
            <person name="Powell A.J."/>
            <person name="Barry K."/>
            <person name="Miller A.N."/>
            <person name="Grigoriev I.V."/>
            <person name="Debuchy R."/>
            <person name="Gladieux P."/>
            <person name="Thoren M.H."/>
            <person name="Johannesson H."/>
        </authorList>
    </citation>
    <scope>NUCLEOTIDE SEQUENCE</scope>
    <source>
        <strain evidence="2">CBS 955.72</strain>
    </source>
</reference>
<proteinExistence type="predicted"/>
<reference evidence="2" key="1">
    <citation type="journal article" date="2023" name="Mol. Phylogenet. Evol.">
        <title>Genome-scale phylogeny and comparative genomics of the fungal order Sordariales.</title>
        <authorList>
            <person name="Hensen N."/>
            <person name="Bonometti L."/>
            <person name="Westerberg I."/>
            <person name="Brannstrom I.O."/>
            <person name="Guillou S."/>
            <person name="Cros-Aarteil S."/>
            <person name="Calhoun S."/>
            <person name="Haridas S."/>
            <person name="Kuo A."/>
            <person name="Mondo S."/>
            <person name="Pangilinan J."/>
            <person name="Riley R."/>
            <person name="LaButti K."/>
            <person name="Andreopoulos B."/>
            <person name="Lipzen A."/>
            <person name="Chen C."/>
            <person name="Yan M."/>
            <person name="Daum C."/>
            <person name="Ng V."/>
            <person name="Clum A."/>
            <person name="Steindorff A."/>
            <person name="Ohm R.A."/>
            <person name="Martin F."/>
            <person name="Silar P."/>
            <person name="Natvig D.O."/>
            <person name="Lalanne C."/>
            <person name="Gautier V."/>
            <person name="Ament-Velasquez S.L."/>
            <person name="Kruys A."/>
            <person name="Hutchinson M.I."/>
            <person name="Powell A.J."/>
            <person name="Barry K."/>
            <person name="Miller A.N."/>
            <person name="Grigoriev I.V."/>
            <person name="Debuchy R."/>
            <person name="Gladieux P."/>
            <person name="Hiltunen Thoren M."/>
            <person name="Johannesson H."/>
        </authorList>
    </citation>
    <scope>NUCLEOTIDE SEQUENCE</scope>
    <source>
        <strain evidence="2">CBS 955.72</strain>
    </source>
</reference>
<feature type="compositionally biased region" description="Low complexity" evidence="1">
    <location>
        <begin position="197"/>
        <end position="213"/>
    </location>
</feature>
<dbReference type="AlphaFoldDB" id="A0AAJ0HMP3"/>
<feature type="region of interest" description="Disordered" evidence="1">
    <location>
        <begin position="186"/>
        <end position="220"/>
    </location>
</feature>
<feature type="compositionally biased region" description="Low complexity" evidence="1">
    <location>
        <begin position="131"/>
        <end position="145"/>
    </location>
</feature>
<organism evidence="2 3">
    <name type="scientific">Lasiosphaeria hispida</name>
    <dbReference type="NCBI Taxonomy" id="260671"/>
    <lineage>
        <taxon>Eukaryota</taxon>
        <taxon>Fungi</taxon>
        <taxon>Dikarya</taxon>
        <taxon>Ascomycota</taxon>
        <taxon>Pezizomycotina</taxon>
        <taxon>Sordariomycetes</taxon>
        <taxon>Sordariomycetidae</taxon>
        <taxon>Sordariales</taxon>
        <taxon>Lasiosphaeriaceae</taxon>
        <taxon>Lasiosphaeria</taxon>
    </lineage>
</organism>
<keyword evidence="3" id="KW-1185">Reference proteome</keyword>
<evidence type="ECO:0000256" key="1">
    <source>
        <dbReference type="SAM" id="MobiDB-lite"/>
    </source>
</evidence>
<feature type="region of interest" description="Disordered" evidence="1">
    <location>
        <begin position="275"/>
        <end position="302"/>
    </location>
</feature>
<evidence type="ECO:0000313" key="2">
    <source>
        <dbReference type="EMBL" id="KAK3357720.1"/>
    </source>
</evidence>
<feature type="region of interest" description="Disordered" evidence="1">
    <location>
        <begin position="70"/>
        <end position="145"/>
    </location>
</feature>
<accession>A0AAJ0HMP3</accession>
<name>A0AAJ0HMP3_9PEZI</name>
<sequence length="670" mass="73712">MPAQGRLPPVDGTTSPFSNLFDKSGFDLKTVEATAQLADQSIFVTSNGRRYLVSSIPDGAAANANANAGQAPLTPIAPRLTSPAEPKPNAIQNIGARFRNSFRRRPTSGSNASSNPRPPGGSLAAQSPQGATPASPASPISPCLPASPRASVHEVTTMMSQLDVNRFGAAPLYWESDGGVQAAEALTDPNTAPRGPTSPNSPISPTTSLSPQPDQQMVNGAHPIADPNIPPHMAGVSGHIANFDYVNYTAQANYHRQMAIPMASGLPSLMEFASPMPPPRRESEAYSPIDEPYSEKEFSDGKANNEYATPAHLRVPSYVGTPGNYVINPRTYSSATVLVQVETMYCPEKYFYMTVKSAQTLTSPFFQDGQLKVFRNTLSNDIRFHCKVGHESETHWMKAINAQLVPVYAYDPRFPNVVYIRDNESEKGNIYLQSSPGSSRPSGIYQFPRLKDLCDFQAKLTTEKVVLDITSVKLVKLNRDSRSSETFYSVRLQMWHEAELRKSSQSDVASFVTAGTALSGPLRDRLVASSSRLIVYLGRLGEYITLFITDDIELKPDGPTMVKLKPRKAGGFSKKGSRWPGIKAHIERKGSFDMAGLDIHGQAMDPDVDSKYDLYKTLEIDFENSPSQDNFIRKWDEIMRERRQQRLRLNQIKEEMGQAVFSGPIAREIW</sequence>
<dbReference type="Proteomes" id="UP001275084">
    <property type="component" value="Unassembled WGS sequence"/>
</dbReference>
<evidence type="ECO:0000313" key="3">
    <source>
        <dbReference type="Proteomes" id="UP001275084"/>
    </source>
</evidence>
<dbReference type="EMBL" id="JAUIQD010000003">
    <property type="protein sequence ID" value="KAK3357720.1"/>
    <property type="molecule type" value="Genomic_DNA"/>
</dbReference>
<comment type="caution">
    <text evidence="2">The sequence shown here is derived from an EMBL/GenBank/DDBJ whole genome shotgun (WGS) entry which is preliminary data.</text>
</comment>
<gene>
    <name evidence="2" type="ORF">B0T25DRAFT_566976</name>
</gene>
<protein>
    <submittedName>
        <fullName evidence="2">Uncharacterized protein</fullName>
    </submittedName>
</protein>